<feature type="region of interest" description="Disordered" evidence="1">
    <location>
        <begin position="541"/>
        <end position="562"/>
    </location>
</feature>
<dbReference type="PANTHER" id="PTHR11365:SF23">
    <property type="entry name" value="HYPOTHETICAL 5-OXOPROLINASE (EUROFUNG)-RELATED"/>
    <property type="match status" value="1"/>
</dbReference>
<evidence type="ECO:0000313" key="6">
    <source>
        <dbReference type="Proteomes" id="UP000011543"/>
    </source>
</evidence>
<dbReference type="InterPro" id="IPR045079">
    <property type="entry name" value="Oxoprolinase-like"/>
</dbReference>
<protein>
    <submittedName>
        <fullName evidence="4">5-oxoprolinase</fullName>
    </submittedName>
    <submittedName>
        <fullName evidence="3">N-methylhydantoinase (ATP-hydrolyzing) B</fullName>
        <ecNumber evidence="3">3.5.2.14</ecNumber>
    </submittedName>
</protein>
<evidence type="ECO:0000259" key="2">
    <source>
        <dbReference type="Pfam" id="PF02538"/>
    </source>
</evidence>
<dbReference type="EMBL" id="AOHS01000018">
    <property type="protein sequence ID" value="ELY32212.1"/>
    <property type="molecule type" value="Genomic_DNA"/>
</dbReference>
<dbReference type="Proteomes" id="UP000001879">
    <property type="component" value="Plasmid pNMAG01"/>
</dbReference>
<feature type="compositionally biased region" description="Acidic residues" evidence="1">
    <location>
        <begin position="1"/>
        <end position="18"/>
    </location>
</feature>
<dbReference type="HOGENOM" id="CLU_020413_1_0_2"/>
<dbReference type="PATRIC" id="fig|547559.17.peg.857"/>
<organism evidence="3 5">
    <name type="scientific">Natrialba magadii (strain ATCC 43099 / DSM 3394 / CCM 3739 / CIP 104546 / IAM 13178 / JCM 8861 / NBRC 102185 / NCIMB 2190 / MS3)</name>
    <name type="common">Natronobacterium magadii</name>
    <dbReference type="NCBI Taxonomy" id="547559"/>
    <lineage>
        <taxon>Archaea</taxon>
        <taxon>Methanobacteriati</taxon>
        <taxon>Methanobacteriota</taxon>
        <taxon>Stenosarchaea group</taxon>
        <taxon>Halobacteria</taxon>
        <taxon>Halobacteriales</taxon>
        <taxon>Natrialbaceae</taxon>
        <taxon>Natrialba</taxon>
    </lineage>
</organism>
<geneLocation type="plasmid" evidence="3 5">
    <name>pNMAG01</name>
</geneLocation>
<dbReference type="EC" id="3.5.2.14" evidence="3"/>
<evidence type="ECO:0000256" key="1">
    <source>
        <dbReference type="SAM" id="MobiDB-lite"/>
    </source>
</evidence>
<proteinExistence type="predicted"/>
<name>D3T1N6_NATMM</name>
<dbReference type="RefSeq" id="WP_004214499.1">
    <property type="nucleotide sequence ID" value="NC_013923.1"/>
</dbReference>
<reference evidence="4 6" key="3">
    <citation type="journal article" date="2014" name="PLoS Genet.">
        <title>Phylogenetically driven sequencing of extremely halophilic archaea reveals strategies for static and dynamic osmo-response.</title>
        <authorList>
            <person name="Becker E.A."/>
            <person name="Seitzer P.M."/>
            <person name="Tritt A."/>
            <person name="Larsen D."/>
            <person name="Krusor M."/>
            <person name="Yao A.I."/>
            <person name="Wu D."/>
            <person name="Madern D."/>
            <person name="Eisen J.A."/>
            <person name="Darling A.E."/>
            <person name="Facciotti M.T."/>
        </authorList>
    </citation>
    <scope>NUCLEOTIDE SEQUENCE [LARGE SCALE GENOMIC DNA]</scope>
    <source>
        <strain evidence="6">ATCC 43099 / DSM 3394 / CCM 3739 / CIP 104546 / IAM 13178 / JCM 8861 / NBRC 102185 / NCIMB 2190 / MS3</strain>
        <strain evidence="4">MS-3</strain>
    </source>
</reference>
<evidence type="ECO:0000313" key="4">
    <source>
        <dbReference type="EMBL" id="ELY32212.1"/>
    </source>
</evidence>
<keyword evidence="3" id="KW-0378">Hydrolase</keyword>
<dbReference type="GO" id="GO:0047423">
    <property type="term" value="F:N-methylhydantoinase (ATP-hydrolyzing) activity"/>
    <property type="evidence" value="ECO:0007669"/>
    <property type="project" value="UniProtKB-EC"/>
</dbReference>
<keyword evidence="3" id="KW-0614">Plasmid</keyword>
<evidence type="ECO:0000313" key="5">
    <source>
        <dbReference type="Proteomes" id="UP000001879"/>
    </source>
</evidence>
<dbReference type="GO" id="GO:0017168">
    <property type="term" value="F:5-oxoprolinase (ATP-hydrolyzing) activity"/>
    <property type="evidence" value="ECO:0007669"/>
    <property type="project" value="TreeGrafter"/>
</dbReference>
<reference evidence="3" key="4">
    <citation type="submission" date="2016-09" db="EMBL/GenBank/DDBJ databases">
        <authorList>
            <person name="Pfeiffer F."/>
        </authorList>
    </citation>
    <scope>NUCLEOTIDE SEQUENCE</scope>
    <source>
        <strain evidence="3">ATCC 43099</strain>
        <plasmid evidence="3">pNMAG01</plasmid>
    </source>
</reference>
<evidence type="ECO:0000313" key="3">
    <source>
        <dbReference type="EMBL" id="ADD07495.1"/>
    </source>
</evidence>
<dbReference type="AlphaFoldDB" id="D3T1N6"/>
<sequence length="681" mass="75234">MTDSGSDPDPDPGPDPDLDASSHTDVQPQADIDLDPVTFEVLRSSFTNLVDRMAQQIRRTCYSFVIYNRDFSNCLNDAEGNTVMQGSKDIAVHVGTLHYTCKETLEYFEGDINPGDVYIVNDPYLGGTHINDVRIMRPVFHEGEMIAVTQSNGHWADVGGPAPGSFNIEANDHYAEGLRIPPLKIWDAGEFREDVANLLTTNMRLSEDRMGDLRAQTEATRIAEERLLELVDKYGIDTVMTAFDESKSYVERIMREQIRELPDGTWHTQDYIDADPNKEEGFVTIDVEMTIDGDEVHYDLSDSDEYVGNFLNSTFGTSFSAVVSGTKMFFPDVPLNSGLYRVVSADLPEGTVVDAPEPVPVTGSVAGAYEKVMNAIFELWSEVLPERAMAASFNLEYLLAGGQDQRPGHEDQEFAWYDWMAGGWGGRDGKDGSNATAPVFGAGLAVQSLEGQERDTPLVTSQHSIVTDSAGPGEYRGGCGVRKGGRMLACDNSVMSYCSDRARSITWGINGGLPGIPHGVTLTQDGEERQMGTVFSNVPIDEGDEFVRPSSGGGGFGDPLERDPEAVLEDVKDDYVSVERAKRDYGVVIDEIDPEVCAYEIDHEATADQRAFIRENRTEWLDEDPEAVARRYREGEIDTLDLIRRYGVILEWSSGELLEQTTAQFRELLRERAASGWSSGS</sequence>
<reference evidence="5" key="1">
    <citation type="submission" date="2010-02" db="EMBL/GenBank/DDBJ databases">
        <title>Complete sequence of plasmid 1 of Natrialba magadii ATCC 43099.</title>
        <authorList>
            <consortium name="US DOE Joint Genome Institute"/>
            <person name="Lucas S."/>
            <person name="Copeland A."/>
            <person name="Lapidus A."/>
            <person name="Cheng J.-F."/>
            <person name="Bruce D."/>
            <person name="Goodwin L."/>
            <person name="Pitluck S."/>
            <person name="Davenport K."/>
            <person name="Saunders E."/>
            <person name="Detter J.C."/>
            <person name="Han C."/>
            <person name="Tapia R."/>
            <person name="Land M."/>
            <person name="Hauser L."/>
            <person name="Kyrpides N."/>
            <person name="Mikhailova N."/>
            <person name="De Castro R.E."/>
            <person name="Maupin-Furlow J.A."/>
            <person name="Woyke T."/>
        </authorList>
    </citation>
    <scope>NUCLEOTIDE SEQUENCE [LARGE SCALE GENOMIC DNA]</scope>
    <source>
        <strain evidence="5">ATCC 43099 / DSM 3394 / CCM 3739 / CIP 104546 / IAM 13178 / JCM 8861 / NBRC 102185 / NCIMB 2190 / MS3</strain>
        <plasmid evidence="5">pNMAG01</plasmid>
    </source>
</reference>
<dbReference type="GO" id="GO:0005829">
    <property type="term" value="C:cytosol"/>
    <property type="evidence" value="ECO:0007669"/>
    <property type="project" value="TreeGrafter"/>
</dbReference>
<gene>
    <name evidence="3" type="primary">hyuB2</name>
    <name evidence="3" type="ordered locus">Nmag_3956</name>
    <name evidence="4" type="ORF">C500_04464</name>
</gene>
<feature type="domain" description="Hydantoinase B/oxoprolinase" evidence="2">
    <location>
        <begin position="35"/>
        <end position="559"/>
    </location>
</feature>
<dbReference type="KEGG" id="nmg:Nmag_3956"/>
<dbReference type="EMBL" id="CP001933">
    <property type="protein sequence ID" value="ADD07495.1"/>
    <property type="molecule type" value="Genomic_DNA"/>
</dbReference>
<dbReference type="PANTHER" id="PTHR11365">
    <property type="entry name" value="5-OXOPROLINASE RELATED"/>
    <property type="match status" value="1"/>
</dbReference>
<dbReference type="GO" id="GO:0006749">
    <property type="term" value="P:glutathione metabolic process"/>
    <property type="evidence" value="ECO:0007669"/>
    <property type="project" value="TreeGrafter"/>
</dbReference>
<keyword evidence="5" id="KW-1185">Reference proteome</keyword>
<reference evidence="3 5" key="2">
    <citation type="journal article" date="2012" name="BMC Genomics">
        <title>A comparative genomics perspective on the genetic content of the alkaliphilic haloarchaeon Natrialba magadii ATCC 43099T.</title>
        <authorList>
            <person name="Siddaramappa S."/>
            <person name="Challacombe J.F."/>
            <person name="Decastro R.E."/>
            <person name="Pfeiffer F."/>
            <person name="Sastre D.E."/>
            <person name="Gimenez M.I."/>
            <person name="Paggi R.A."/>
            <person name="Detter J.C."/>
            <person name="Davenport K.W."/>
            <person name="Goodwin L.A."/>
            <person name="Kyrpides N."/>
            <person name="Tapia R."/>
            <person name="Pitluck S."/>
            <person name="Lucas S."/>
            <person name="Woyke T."/>
            <person name="Maupin-Furlow J.A."/>
        </authorList>
    </citation>
    <scope>NUCLEOTIDE SEQUENCE [LARGE SCALE GENOMIC DNA]</scope>
    <source>
        <strain evidence="3">ATCC 43099</strain>
        <strain evidence="5">ATCC 43099 / DSM 3394 / CCM 3739 / CIP 104546 / IAM 13178 / JCM 8861 / NBRC 102185 / NCIMB 2190 / MS3</strain>
    </source>
</reference>
<dbReference type="InterPro" id="IPR003692">
    <property type="entry name" value="Hydantoinase_B"/>
</dbReference>
<dbReference type="Pfam" id="PF02538">
    <property type="entry name" value="Hydantoinase_B"/>
    <property type="match status" value="1"/>
</dbReference>
<feature type="region of interest" description="Disordered" evidence="1">
    <location>
        <begin position="1"/>
        <end position="25"/>
    </location>
</feature>
<dbReference type="GeneID" id="8826826"/>
<accession>D3T1N6</accession>
<dbReference type="Proteomes" id="UP000011543">
    <property type="component" value="Unassembled WGS sequence"/>
</dbReference>